<gene>
    <name evidence="1" type="ORF">CEPIT_LOCUS10198</name>
</gene>
<accession>A0AAV0CX41</accession>
<dbReference type="EMBL" id="CAMAPF010000058">
    <property type="protein sequence ID" value="CAH9087565.1"/>
    <property type="molecule type" value="Genomic_DNA"/>
</dbReference>
<keyword evidence="2" id="KW-1185">Reference proteome</keyword>
<evidence type="ECO:0000313" key="1">
    <source>
        <dbReference type="EMBL" id="CAH9087565.1"/>
    </source>
</evidence>
<protein>
    <submittedName>
        <fullName evidence="1">Uncharacterized protein</fullName>
    </submittedName>
</protein>
<comment type="caution">
    <text evidence="1">The sequence shown here is derived from an EMBL/GenBank/DDBJ whole genome shotgun (WGS) entry which is preliminary data.</text>
</comment>
<organism evidence="1 2">
    <name type="scientific">Cuscuta epithymum</name>
    <dbReference type="NCBI Taxonomy" id="186058"/>
    <lineage>
        <taxon>Eukaryota</taxon>
        <taxon>Viridiplantae</taxon>
        <taxon>Streptophyta</taxon>
        <taxon>Embryophyta</taxon>
        <taxon>Tracheophyta</taxon>
        <taxon>Spermatophyta</taxon>
        <taxon>Magnoliopsida</taxon>
        <taxon>eudicotyledons</taxon>
        <taxon>Gunneridae</taxon>
        <taxon>Pentapetalae</taxon>
        <taxon>asterids</taxon>
        <taxon>lamiids</taxon>
        <taxon>Solanales</taxon>
        <taxon>Convolvulaceae</taxon>
        <taxon>Cuscuteae</taxon>
        <taxon>Cuscuta</taxon>
        <taxon>Cuscuta subgen. Cuscuta</taxon>
    </lineage>
</organism>
<dbReference type="AlphaFoldDB" id="A0AAV0CX41"/>
<evidence type="ECO:0000313" key="2">
    <source>
        <dbReference type="Proteomes" id="UP001152523"/>
    </source>
</evidence>
<proteinExistence type="predicted"/>
<reference evidence="1" key="1">
    <citation type="submission" date="2022-07" db="EMBL/GenBank/DDBJ databases">
        <authorList>
            <person name="Macas J."/>
            <person name="Novak P."/>
            <person name="Neumann P."/>
        </authorList>
    </citation>
    <scope>NUCLEOTIDE SEQUENCE</scope>
</reference>
<sequence length="136" mass="15765">MPAVQPAVWYTLPTLHGNWWFFPKVWEVALVSMSASSGQSFCIPSFGCVENDRDTKIIFYLYHEQSEKKNLVFTHTTTARFPPESPPCQKEFCEKTFFKCYFFFSNACFYFNSSRFGLDIYIFGILLIGCISVEVV</sequence>
<name>A0AAV0CX41_9ASTE</name>
<dbReference type="Proteomes" id="UP001152523">
    <property type="component" value="Unassembled WGS sequence"/>
</dbReference>